<sequence length="147" mass="16688">MRDFDMRGQGHGHHFGGHRMIKPLLLGVAFAAILGLLVMSLWNAILPAVIGVKSIGFWQALGGLVLCRILFGGLGFHPGMIGMARHRMHKRWMQLTPEQREEFMQHRRKHFGHRGHCQPCDWRGRRDDKDDSQPQADNSATKSTDAE</sequence>
<feature type="compositionally biased region" description="Basic residues" evidence="1">
    <location>
        <begin position="107"/>
        <end position="116"/>
    </location>
</feature>
<reference evidence="3 4" key="1">
    <citation type="submission" date="2020-01" db="EMBL/GenBank/DDBJ databases">
        <authorList>
            <person name="Lee S.D."/>
        </authorList>
    </citation>
    <scope>NUCLEOTIDE SEQUENCE [LARGE SCALE GENOMIC DNA]</scope>
    <source>
        <strain evidence="3 4">SAP-1</strain>
    </source>
</reference>
<dbReference type="Proteomes" id="UP000585363">
    <property type="component" value="Unassembled WGS sequence"/>
</dbReference>
<evidence type="ECO:0000256" key="2">
    <source>
        <dbReference type="SAM" id="Phobius"/>
    </source>
</evidence>
<name>A0A848MEK7_9GAMM</name>
<reference evidence="3 4" key="2">
    <citation type="submission" date="2020-06" db="EMBL/GenBank/DDBJ databases">
        <title>Polyphasic characterization of a Rahnella strain isolated from tree sap.</title>
        <authorList>
            <person name="Kim I.S."/>
        </authorList>
    </citation>
    <scope>NUCLEOTIDE SEQUENCE [LARGE SCALE GENOMIC DNA]</scope>
    <source>
        <strain evidence="3 4">SAP-1</strain>
    </source>
</reference>
<protein>
    <submittedName>
        <fullName evidence="3">Uncharacterized protein</fullName>
    </submittedName>
</protein>
<proteinExistence type="predicted"/>
<dbReference type="RefSeq" id="WP_169401323.1">
    <property type="nucleotide sequence ID" value="NZ_JAADJU010000001.1"/>
</dbReference>
<feature type="region of interest" description="Disordered" evidence="1">
    <location>
        <begin position="107"/>
        <end position="147"/>
    </location>
</feature>
<organism evidence="3 4">
    <name type="scientific">Rouxiella aceris</name>
    <dbReference type="NCBI Taxonomy" id="2703884"/>
    <lineage>
        <taxon>Bacteria</taxon>
        <taxon>Pseudomonadati</taxon>
        <taxon>Pseudomonadota</taxon>
        <taxon>Gammaproteobacteria</taxon>
        <taxon>Enterobacterales</taxon>
        <taxon>Yersiniaceae</taxon>
        <taxon>Rouxiella</taxon>
    </lineage>
</organism>
<feature type="transmembrane region" description="Helical" evidence="2">
    <location>
        <begin position="57"/>
        <end position="81"/>
    </location>
</feature>
<comment type="caution">
    <text evidence="3">The sequence shown here is derived from an EMBL/GenBank/DDBJ whole genome shotgun (WGS) entry which is preliminary data.</text>
</comment>
<gene>
    <name evidence="3" type="ORF">GW590_01910</name>
</gene>
<accession>A0A848MEK7</accession>
<feature type="compositionally biased region" description="Basic and acidic residues" evidence="1">
    <location>
        <begin position="122"/>
        <end position="132"/>
    </location>
</feature>
<keyword evidence="2" id="KW-0472">Membrane</keyword>
<feature type="compositionally biased region" description="Polar residues" evidence="1">
    <location>
        <begin position="133"/>
        <end position="147"/>
    </location>
</feature>
<dbReference type="EMBL" id="JAADJU010000001">
    <property type="protein sequence ID" value="NMP25639.1"/>
    <property type="molecule type" value="Genomic_DNA"/>
</dbReference>
<keyword evidence="2" id="KW-1133">Transmembrane helix</keyword>
<keyword evidence="2" id="KW-0812">Transmembrane</keyword>
<dbReference type="AlphaFoldDB" id="A0A848MEK7"/>
<feature type="transmembrane region" description="Helical" evidence="2">
    <location>
        <begin position="21"/>
        <end position="45"/>
    </location>
</feature>
<evidence type="ECO:0000313" key="3">
    <source>
        <dbReference type="EMBL" id="NMP25639.1"/>
    </source>
</evidence>
<evidence type="ECO:0000313" key="4">
    <source>
        <dbReference type="Proteomes" id="UP000585363"/>
    </source>
</evidence>
<keyword evidence="4" id="KW-1185">Reference proteome</keyword>
<evidence type="ECO:0000256" key="1">
    <source>
        <dbReference type="SAM" id="MobiDB-lite"/>
    </source>
</evidence>